<keyword evidence="2" id="KW-1185">Reference proteome</keyword>
<organism evidence="1 2">
    <name type="scientific">Terfezia boudieri ATCC MYA-4762</name>
    <dbReference type="NCBI Taxonomy" id="1051890"/>
    <lineage>
        <taxon>Eukaryota</taxon>
        <taxon>Fungi</taxon>
        <taxon>Dikarya</taxon>
        <taxon>Ascomycota</taxon>
        <taxon>Pezizomycotina</taxon>
        <taxon>Pezizomycetes</taxon>
        <taxon>Pezizales</taxon>
        <taxon>Pezizaceae</taxon>
        <taxon>Terfezia</taxon>
    </lineage>
</organism>
<dbReference type="EMBL" id="ML121535">
    <property type="protein sequence ID" value="RPB26394.1"/>
    <property type="molecule type" value="Genomic_DNA"/>
</dbReference>
<gene>
    <name evidence="1" type="ORF">L211DRAFT_717264</name>
</gene>
<dbReference type="Proteomes" id="UP000267821">
    <property type="component" value="Unassembled WGS sequence"/>
</dbReference>
<dbReference type="AlphaFoldDB" id="A0A3N4LU00"/>
<evidence type="ECO:0000313" key="1">
    <source>
        <dbReference type="EMBL" id="RPB26394.1"/>
    </source>
</evidence>
<accession>A0A3N4LU00</accession>
<reference evidence="1 2" key="1">
    <citation type="journal article" date="2018" name="Nat. Ecol. Evol.">
        <title>Pezizomycetes genomes reveal the molecular basis of ectomycorrhizal truffle lifestyle.</title>
        <authorList>
            <person name="Murat C."/>
            <person name="Payen T."/>
            <person name="Noel B."/>
            <person name="Kuo A."/>
            <person name="Morin E."/>
            <person name="Chen J."/>
            <person name="Kohler A."/>
            <person name="Krizsan K."/>
            <person name="Balestrini R."/>
            <person name="Da Silva C."/>
            <person name="Montanini B."/>
            <person name="Hainaut M."/>
            <person name="Levati E."/>
            <person name="Barry K.W."/>
            <person name="Belfiori B."/>
            <person name="Cichocki N."/>
            <person name="Clum A."/>
            <person name="Dockter R.B."/>
            <person name="Fauchery L."/>
            <person name="Guy J."/>
            <person name="Iotti M."/>
            <person name="Le Tacon F."/>
            <person name="Lindquist E.A."/>
            <person name="Lipzen A."/>
            <person name="Malagnac F."/>
            <person name="Mello A."/>
            <person name="Molinier V."/>
            <person name="Miyauchi S."/>
            <person name="Poulain J."/>
            <person name="Riccioni C."/>
            <person name="Rubini A."/>
            <person name="Sitrit Y."/>
            <person name="Splivallo R."/>
            <person name="Traeger S."/>
            <person name="Wang M."/>
            <person name="Zifcakova L."/>
            <person name="Wipf D."/>
            <person name="Zambonelli A."/>
            <person name="Paolocci F."/>
            <person name="Nowrousian M."/>
            <person name="Ottonello S."/>
            <person name="Baldrian P."/>
            <person name="Spatafora J.W."/>
            <person name="Henrissat B."/>
            <person name="Nagy L.G."/>
            <person name="Aury J.M."/>
            <person name="Wincker P."/>
            <person name="Grigoriev I.V."/>
            <person name="Bonfante P."/>
            <person name="Martin F.M."/>
        </authorList>
    </citation>
    <scope>NUCLEOTIDE SEQUENCE [LARGE SCALE GENOMIC DNA]</scope>
    <source>
        <strain evidence="1 2">ATCC MYA-4762</strain>
    </source>
</reference>
<protein>
    <submittedName>
        <fullName evidence="1">Uncharacterized protein</fullName>
    </submittedName>
</protein>
<proteinExistence type="predicted"/>
<dbReference type="InParanoid" id="A0A3N4LU00"/>
<sequence length="159" mass="18195">MAVAHVAHVRLATLLRGRQWLNVKDLSLVCTGVLFTLPLRPRATYSDLRTWRSGWIAQTSHDQQCAIWIQDNPHIGLEAPMARVLYQSRAYCGKVHLTNITLSSLPEISLFSIQVSYWDVIVGRWRTPIPMVVLLWTRPRGDEPWTHLSSQQHVCTVES</sequence>
<name>A0A3N4LU00_9PEZI</name>
<evidence type="ECO:0000313" key="2">
    <source>
        <dbReference type="Proteomes" id="UP000267821"/>
    </source>
</evidence>